<comment type="caution">
    <text evidence="2">The sequence shown here is derived from an EMBL/GenBank/DDBJ whole genome shotgun (WGS) entry which is preliminary data.</text>
</comment>
<dbReference type="AlphaFoldDB" id="A0A124G7T5"/>
<dbReference type="InterPro" id="IPR050834">
    <property type="entry name" value="Glycosyltransf_2"/>
</dbReference>
<dbReference type="EMBL" id="LLZH01000328">
    <property type="protein sequence ID" value="KUL23800.1"/>
    <property type="molecule type" value="Genomic_DNA"/>
</dbReference>
<dbReference type="InterPro" id="IPR029044">
    <property type="entry name" value="Nucleotide-diphossugar_trans"/>
</dbReference>
<accession>A0A124G7T5</accession>
<name>A0A124G7T5_9ACTN</name>
<evidence type="ECO:0000313" key="3">
    <source>
        <dbReference type="Proteomes" id="UP000053244"/>
    </source>
</evidence>
<feature type="domain" description="Glycosyltransferase 2-like" evidence="1">
    <location>
        <begin position="10"/>
        <end position="171"/>
    </location>
</feature>
<keyword evidence="3" id="KW-1185">Reference proteome</keyword>
<dbReference type="OrthoDB" id="153025at2"/>
<dbReference type="SUPFAM" id="SSF53448">
    <property type="entry name" value="Nucleotide-diphospho-sugar transferases"/>
    <property type="match status" value="1"/>
</dbReference>
<evidence type="ECO:0000259" key="1">
    <source>
        <dbReference type="Pfam" id="PF00535"/>
    </source>
</evidence>
<reference evidence="2 3" key="1">
    <citation type="submission" date="2015-10" db="EMBL/GenBank/DDBJ databases">
        <authorList>
            <person name="Gilbert D.G."/>
        </authorList>
    </citation>
    <scope>NUCLEOTIDE SEQUENCE [LARGE SCALE GENOMIC DNA]</scope>
    <source>
        <strain evidence="2 3">NRRL B-16712</strain>
    </source>
</reference>
<sequence length="322" mass="34851">MDPFGNPAVSVVIPTHTERRWASLTRTVRSAQSQTYPAVEVVVVVDHNPAMATRVRAEFPGVTVLENAYTRGASGNRNTGAFHTRTPLIAFLDDDTVAATTWLRGLITPFRDDRVVGAGGGIIPAWEGSHPRWWPDELLWAVGVSYTGMPTSTAPIRNVWSASMIVRRDAFLAVGGFRTGFGKLGDQNRPEDTELCLRMSAVNGGHWMYVPSAVIDHEVPRSRSTFRFLMARCYHEGRGKVQMAGLLPKEQKLGAEADYLKRTLPRAVARNLLHATMGRGGFHALRAVTVVAAVLAAAWGGGVETIVGLLDTGATVPSTPAV</sequence>
<dbReference type="InterPro" id="IPR001173">
    <property type="entry name" value="Glyco_trans_2-like"/>
</dbReference>
<dbReference type="Proteomes" id="UP000053244">
    <property type="component" value="Unassembled WGS sequence"/>
</dbReference>
<dbReference type="PANTHER" id="PTHR43685">
    <property type="entry name" value="GLYCOSYLTRANSFERASE"/>
    <property type="match status" value="1"/>
</dbReference>
<dbReference type="PANTHER" id="PTHR43685:SF3">
    <property type="entry name" value="SLR2126 PROTEIN"/>
    <property type="match status" value="1"/>
</dbReference>
<proteinExistence type="predicted"/>
<dbReference type="Pfam" id="PF00535">
    <property type="entry name" value="Glycos_transf_2"/>
    <property type="match status" value="1"/>
</dbReference>
<evidence type="ECO:0000313" key="2">
    <source>
        <dbReference type="EMBL" id="KUL23800.1"/>
    </source>
</evidence>
<gene>
    <name evidence="2" type="ORF">ADL15_45170</name>
</gene>
<dbReference type="RefSeq" id="WP_067705878.1">
    <property type="nucleotide sequence ID" value="NZ_LLZH01000328.1"/>
</dbReference>
<protein>
    <recommendedName>
        <fullName evidence="1">Glycosyltransferase 2-like domain-containing protein</fullName>
    </recommendedName>
</protein>
<dbReference type="Gene3D" id="3.90.550.10">
    <property type="entry name" value="Spore Coat Polysaccharide Biosynthesis Protein SpsA, Chain A"/>
    <property type="match status" value="1"/>
</dbReference>
<organism evidence="2 3">
    <name type="scientific">Actinoplanes awajinensis subsp. mycoplanecinus</name>
    <dbReference type="NCBI Taxonomy" id="135947"/>
    <lineage>
        <taxon>Bacteria</taxon>
        <taxon>Bacillati</taxon>
        <taxon>Actinomycetota</taxon>
        <taxon>Actinomycetes</taxon>
        <taxon>Micromonosporales</taxon>
        <taxon>Micromonosporaceae</taxon>
        <taxon>Actinoplanes</taxon>
    </lineage>
</organism>